<dbReference type="EMBL" id="CM041550">
    <property type="protein sequence ID" value="KAI3356268.1"/>
    <property type="molecule type" value="Genomic_DNA"/>
</dbReference>
<organism evidence="1 2">
    <name type="scientific">Scortum barcoo</name>
    <name type="common">barcoo grunter</name>
    <dbReference type="NCBI Taxonomy" id="214431"/>
    <lineage>
        <taxon>Eukaryota</taxon>
        <taxon>Metazoa</taxon>
        <taxon>Chordata</taxon>
        <taxon>Craniata</taxon>
        <taxon>Vertebrata</taxon>
        <taxon>Euteleostomi</taxon>
        <taxon>Actinopterygii</taxon>
        <taxon>Neopterygii</taxon>
        <taxon>Teleostei</taxon>
        <taxon>Neoteleostei</taxon>
        <taxon>Acanthomorphata</taxon>
        <taxon>Eupercaria</taxon>
        <taxon>Centrarchiformes</taxon>
        <taxon>Terapontoidei</taxon>
        <taxon>Terapontidae</taxon>
        <taxon>Scortum</taxon>
    </lineage>
</organism>
<evidence type="ECO:0000313" key="2">
    <source>
        <dbReference type="Proteomes" id="UP000831701"/>
    </source>
</evidence>
<proteinExistence type="predicted"/>
<gene>
    <name evidence="1" type="ORF">L3Q82_017514</name>
</gene>
<name>A0ACB8VL13_9TELE</name>
<reference evidence="1" key="1">
    <citation type="submission" date="2022-04" db="EMBL/GenBank/DDBJ databases">
        <title>Jade perch genome.</title>
        <authorList>
            <person name="Chao B."/>
        </authorList>
    </citation>
    <scope>NUCLEOTIDE SEQUENCE</scope>
    <source>
        <strain evidence="1">CB-2022</strain>
    </source>
</reference>
<evidence type="ECO:0000313" key="1">
    <source>
        <dbReference type="EMBL" id="KAI3356268.1"/>
    </source>
</evidence>
<protein>
    <submittedName>
        <fullName evidence="1">Uncharacterized protein</fullName>
    </submittedName>
</protein>
<sequence length="1549" mass="173570">MEPLRKEAKDNPSASANLLSKIFFCWLNPLFRIGYRRKLEEDDMYKVLPEDGSERLGEELQWYWNREVQQAAKDLRSPRLSKVLVQCYWRSYSLIGIYIFIEEVIKVVQPVLLGKMIEYFESYDPTDTAAVYEAYGYAAGISLSTIGLAILHHLYFYHVQRAGMKIRVAMCHMIYRKALCLNSKALAKTTTGQIVNLLSNDVNKFDEVTLYLHFLWIGPLQAATVIVLLMYAIGPSCLVGMAVFFILMPVQTVFGRLFSSLRAETAALTDDRIRTMNEVISGIRVIKMYGWEKPFAALVDEVRRMEISKIMKSSYLRGLNMASFFVASKIIIFITVCVYILTGNQLSASRVFMAVSLYGAVRLTITLFFPFAIEKVSESLISIRRIKKFLLLDEVAPQHQGLPVADMKDCMVKIQDLTCYWDKMLEVPTLQNVSFTVRPEQLLAVIGPVGAGKSSLLSAILGELSQEGGVVKVRGGLTYTSQQPWILPGTIRSNILFGKELNPQKYDRVLRACALKRDMDLLPGGDLAMVGDRGSNLSGGQKARVSLARAVYQDADIYLLDDPLSAVDAEVGKHLFEECICGLLRKKPRILVTHQLQYLRAADQIVVLKEGQMVARGTYSELQGSGVDFTSLLKEEEGQEEERQGTTPIPGTVSRCPRTLSDNSMSSMSSLSSSRYSLIEIAEPLAVVVKPAEEESRSEGNVGLRMYVKYFRAGTNFLVLLVLVLLNALAHITFVLQDWWLARWASEQKHINVTEQLNGSFPRQLDLDLYLGVYAGLTASSVVFGFLRSLVFFNVLVSSAQTLHNSMFDAILRTPVHFFDINPIGRILNRFSKDIGYLDSLLPWTFVDFIQVFLQVIGVIAVAAVIIPWILIPVVPLLAVFLFLRCYFLQTSRDIKRLESTTRSPVFSHLSSSLQGLSTIRAFKVQERFQQMFDEYQDLHSEAWFLFLTTSRWFAVRLDGICSIFVTITAFGCLYLRDGLEPGAVGLALSYAVTLTGMFQWGVRQSAEIENMMTSVERVVEYAGLESEAPWETDKQPPHDWPKTGSITFDRVNFSYSASEPLVLKNLTVVFTSREKVGIVGRTGAGKSSLISALFRLAEPEGRIMIDGFQTSEIGLHTLRQKMSIIPQDPVLFTGTMRKNLDPFRQHTDEDLWNALQEVQMKAVVEDLPNKLETVLTESGSNFSVGQRQLVCLARAILRKNRILIIDEATANVDPRTDSLIQQTIRDKFQECTVLTIAHRLNTIIDCDRILVLAAGRIQEYDQPYVLLQNQDGLFYQMVQQTGRAEAASLLHTAKQREFADMSKPMDHVKRPMNAFMVWSRAQRRKMAQENPKMHNSEISKRLGAEWKLLTESEKRPFIDEAKRLRAMHMKEHPDYKYRPRRKPKTLMKKDKFSFPVPYNLGEHDALKVNGLSAGALSESIIGNPDKAAAAAAAAAARVFFNPSMSTNPYSFFDLGSKMTELSPPSFPYASPLGYPPGGATAFSGTGSVGGGTHTHTHSHPSPGNPGYMIPCNCTGWPSAGLQPPLAYILLPGMGKPQLEPYPAYAAAL</sequence>
<comment type="caution">
    <text evidence="1">The sequence shown here is derived from an EMBL/GenBank/DDBJ whole genome shotgun (WGS) entry which is preliminary data.</text>
</comment>
<accession>A0ACB8VL13</accession>
<dbReference type="Proteomes" id="UP000831701">
    <property type="component" value="Chromosome 20"/>
</dbReference>
<keyword evidence="2" id="KW-1185">Reference proteome</keyword>